<keyword evidence="7" id="KW-1185">Reference proteome</keyword>
<evidence type="ECO:0000313" key="7">
    <source>
        <dbReference type="Proteomes" id="UP000000248"/>
    </source>
</evidence>
<dbReference type="InterPro" id="IPR003418">
    <property type="entry name" value="Fumarate_red_D"/>
</dbReference>
<evidence type="ECO:0000256" key="3">
    <source>
        <dbReference type="ARBA" id="ARBA00022989"/>
    </source>
</evidence>
<feature type="transmembrane region" description="Helical" evidence="5">
    <location>
        <begin position="12"/>
        <end position="43"/>
    </location>
</feature>
<name>A5EXV9_DICNV</name>
<evidence type="ECO:0000313" key="6">
    <source>
        <dbReference type="EMBL" id="ABQ13252.1"/>
    </source>
</evidence>
<dbReference type="SUPFAM" id="SSF81343">
    <property type="entry name" value="Fumarate reductase respiratory complex transmembrane subunits"/>
    <property type="match status" value="1"/>
</dbReference>
<dbReference type="Proteomes" id="UP000000248">
    <property type="component" value="Chromosome"/>
</dbReference>
<comment type="subunit">
    <text evidence="5">Part of an enzyme complex containing four subunits: a flavoprotein (FrdA), an iron-sulfur protein (FrdB), and two hydrophobic anchor proteins (FrdC and FrdD).</text>
</comment>
<dbReference type="EMBL" id="CP000513">
    <property type="protein sequence ID" value="ABQ13252.1"/>
    <property type="molecule type" value="Genomic_DNA"/>
</dbReference>
<evidence type="ECO:0000256" key="5">
    <source>
        <dbReference type="HAMAP-Rule" id="MF_00709"/>
    </source>
</evidence>
<dbReference type="OrthoDB" id="9804636at2"/>
<protein>
    <recommendedName>
        <fullName evidence="5">Fumarate reductase subunit D</fullName>
    </recommendedName>
    <alternativeName>
        <fullName evidence="5">Quinol-fumarate reductase subunit D</fullName>
        <shortName evidence="5">QFR subunit D</shortName>
    </alternativeName>
</protein>
<feature type="transmembrane region" description="Helical" evidence="5">
    <location>
        <begin position="97"/>
        <end position="115"/>
    </location>
</feature>
<dbReference type="Pfam" id="PF02313">
    <property type="entry name" value="Fumarate_red_D"/>
    <property type="match status" value="1"/>
</dbReference>
<dbReference type="Gene3D" id="1.20.1300.10">
    <property type="entry name" value="Fumarate reductase/succinate dehydrogenase, transmembrane subunit"/>
    <property type="match status" value="1"/>
</dbReference>
<gene>
    <name evidence="5" type="primary">frdD</name>
    <name evidence="6" type="ordered locus">DNO_1029</name>
</gene>
<dbReference type="KEGG" id="dno:DNO_1029"/>
<dbReference type="AlphaFoldDB" id="A5EXV9"/>
<keyword evidence="1 5" id="KW-1003">Cell membrane</keyword>
<evidence type="ECO:0000256" key="1">
    <source>
        <dbReference type="ARBA" id="ARBA00022475"/>
    </source>
</evidence>
<evidence type="ECO:0000256" key="4">
    <source>
        <dbReference type="ARBA" id="ARBA00023136"/>
    </source>
</evidence>
<dbReference type="eggNOG" id="COG3080">
    <property type="taxonomic scope" value="Bacteria"/>
</dbReference>
<accession>A5EXV9</accession>
<keyword evidence="4 5" id="KW-0472">Membrane</keyword>
<keyword evidence="3 5" id="KW-1133">Transmembrane helix</keyword>
<proteinExistence type="inferred from homology"/>
<comment type="function">
    <text evidence="5">Anchors the catalytic components of the fumarate reductase complex to the cell membrane, binds quinones.</text>
</comment>
<dbReference type="GO" id="GO:0006106">
    <property type="term" value="P:fumarate metabolic process"/>
    <property type="evidence" value="ECO:0007669"/>
    <property type="project" value="InterPro"/>
</dbReference>
<dbReference type="HAMAP" id="MF_00709">
    <property type="entry name" value="Fumarate_red_D"/>
    <property type="match status" value="1"/>
</dbReference>
<keyword evidence="5" id="KW-0997">Cell inner membrane</keyword>
<organism evidence="6 7">
    <name type="scientific">Dichelobacter nodosus (strain VCS1703A)</name>
    <dbReference type="NCBI Taxonomy" id="246195"/>
    <lineage>
        <taxon>Bacteria</taxon>
        <taxon>Pseudomonadati</taxon>
        <taxon>Pseudomonadota</taxon>
        <taxon>Gammaproteobacteria</taxon>
        <taxon>Cardiobacteriales</taxon>
        <taxon>Cardiobacteriaceae</taxon>
        <taxon>Dichelobacter</taxon>
    </lineage>
</organism>
<evidence type="ECO:0000256" key="2">
    <source>
        <dbReference type="ARBA" id="ARBA00022692"/>
    </source>
</evidence>
<feature type="transmembrane region" description="Helical" evidence="5">
    <location>
        <begin position="55"/>
        <end position="76"/>
    </location>
</feature>
<dbReference type="GO" id="GO:0045283">
    <property type="term" value="C:fumarate reductase complex"/>
    <property type="evidence" value="ECO:0007669"/>
    <property type="project" value="UniProtKB-UniRule"/>
</dbReference>
<keyword evidence="2 5" id="KW-0812">Transmembrane</keyword>
<sequence>MNQKQHLKPLYWGLFSVGGTVAALILAPLIASVCILLAFGILGSGEDFYHSIHGFITHKFVFFILAGMVFTMLWHGCHRFYYILHDMHIRVDNRMRVGAYLFSIAAFVITLLFGWF</sequence>
<dbReference type="RefSeq" id="WP_012031341.1">
    <property type="nucleotide sequence ID" value="NC_009446.1"/>
</dbReference>
<dbReference type="GO" id="GO:0005886">
    <property type="term" value="C:plasma membrane"/>
    <property type="evidence" value="ECO:0007669"/>
    <property type="project" value="UniProtKB-SubCell"/>
</dbReference>
<dbReference type="HOGENOM" id="CLU_168367_0_0_6"/>
<dbReference type="STRING" id="246195.DNO_1029"/>
<dbReference type="InterPro" id="IPR034804">
    <property type="entry name" value="SQR/QFR_C/D"/>
</dbReference>
<keyword evidence="6" id="KW-0560">Oxidoreductase</keyword>
<comment type="similarity">
    <text evidence="5">Belongs to the FrdD family.</text>
</comment>
<dbReference type="GO" id="GO:0000104">
    <property type="term" value="F:succinate dehydrogenase activity"/>
    <property type="evidence" value="ECO:0007669"/>
    <property type="project" value="UniProtKB-UniRule"/>
</dbReference>
<reference evidence="6 7" key="1">
    <citation type="journal article" date="2007" name="Nat. Biotechnol.">
        <title>Genome sequence and identification of candidate vaccine antigens from the animal pathogen Dichelobacter nodosus.</title>
        <authorList>
            <person name="Myers G.S."/>
            <person name="Parker D."/>
            <person name="Al-Hasani K."/>
            <person name="Kennan R.M."/>
            <person name="Seemann T."/>
            <person name="Ren Q."/>
            <person name="Badger J.H."/>
            <person name="Selengut J.D."/>
            <person name="Deboy R.T."/>
            <person name="Tettelin H."/>
            <person name="Boyce J.D."/>
            <person name="McCarl V.P."/>
            <person name="Han X."/>
            <person name="Nelson W.C."/>
            <person name="Madupu R."/>
            <person name="Mohamoud Y."/>
            <person name="Holley T."/>
            <person name="Fedorova N."/>
            <person name="Khouri H."/>
            <person name="Bottomley S.P."/>
            <person name="Whittington R.J."/>
            <person name="Adler B."/>
            <person name="Songer J.G."/>
            <person name="Rood J.I."/>
            <person name="Paulsen I.T."/>
        </authorList>
    </citation>
    <scope>NUCLEOTIDE SEQUENCE [LARGE SCALE GENOMIC DNA]</scope>
    <source>
        <strain evidence="6 7">VCS1703A</strain>
    </source>
</reference>
<comment type="subcellular location">
    <subcellularLocation>
        <location evidence="5">Cell inner membrane</location>
        <topology evidence="5">Multi-pass membrane protein</topology>
    </subcellularLocation>
</comment>